<evidence type="ECO:0000313" key="2">
    <source>
        <dbReference type="EMBL" id="CAD8259446.1"/>
    </source>
</evidence>
<dbReference type="AlphaFoldDB" id="A0A6U0UXC3"/>
<keyword evidence="1" id="KW-1133">Transmembrane helix</keyword>
<protein>
    <submittedName>
        <fullName evidence="2">Uncharacterized protein</fullName>
    </submittedName>
</protein>
<dbReference type="EMBL" id="HBEA01011717">
    <property type="protein sequence ID" value="CAD8259447.1"/>
    <property type="molecule type" value="Transcribed_RNA"/>
</dbReference>
<accession>A0A6U0UXC3</accession>
<feature type="transmembrane region" description="Helical" evidence="1">
    <location>
        <begin position="192"/>
        <end position="216"/>
    </location>
</feature>
<reference evidence="2" key="1">
    <citation type="submission" date="2021-01" db="EMBL/GenBank/DDBJ databases">
        <authorList>
            <person name="Corre E."/>
            <person name="Pelletier E."/>
            <person name="Niang G."/>
            <person name="Scheremetjew M."/>
            <person name="Finn R."/>
            <person name="Kale V."/>
            <person name="Holt S."/>
            <person name="Cochrane G."/>
            <person name="Meng A."/>
            <person name="Brown T."/>
            <person name="Cohen L."/>
        </authorList>
    </citation>
    <scope>NUCLEOTIDE SEQUENCE</scope>
    <source>
        <strain evidence="2">CCMP2078</strain>
    </source>
</reference>
<sequence>MSAQQDVASPVAPGELGQVVVRATVAFAKRNYVAMGLWALGLFITAFGSGFSVSGQQRAEYARIMNSVDSASLQDLEMAFFQADENYRYNKGWFSCNEECQHWQTKREHAQMALNSEQKKVESQVREAHRALGLFSTDTVGEARDLFWGAFAGGKRFAKRATYWDVIFMGVGMAMGRDESLPEFLLRVLIRVVMNLTVGLIFALITFLFSLASFLYTYAPDPLSALTFFGLAALAAASVVATYLLVVYVAAVGTVVGAASVASGYAGRLPGTRSAYIRNGHLRQNRGHSHYN</sequence>
<feature type="transmembrane region" description="Helical" evidence="1">
    <location>
        <begin position="228"/>
        <end position="259"/>
    </location>
</feature>
<organism evidence="2">
    <name type="scientific">Pinguiococcus pyrenoidosus</name>
    <dbReference type="NCBI Taxonomy" id="172671"/>
    <lineage>
        <taxon>Eukaryota</taxon>
        <taxon>Sar</taxon>
        <taxon>Stramenopiles</taxon>
        <taxon>Ochrophyta</taxon>
        <taxon>Pinguiophyceae</taxon>
        <taxon>Pinguiochrysidales</taxon>
        <taxon>Pinguiochrysidaceae</taxon>
        <taxon>Pinguiococcus</taxon>
    </lineage>
</organism>
<dbReference type="EMBL" id="HBEA01011716">
    <property type="protein sequence ID" value="CAD8259446.1"/>
    <property type="molecule type" value="Transcribed_RNA"/>
</dbReference>
<feature type="transmembrane region" description="Helical" evidence="1">
    <location>
        <begin position="32"/>
        <end position="53"/>
    </location>
</feature>
<proteinExistence type="predicted"/>
<evidence type="ECO:0000256" key="1">
    <source>
        <dbReference type="SAM" id="Phobius"/>
    </source>
</evidence>
<gene>
    <name evidence="2" type="ORF">PPYR1160_LOCUS8948</name>
    <name evidence="3" type="ORF">PPYR1160_LOCUS8949</name>
</gene>
<evidence type="ECO:0000313" key="3">
    <source>
        <dbReference type="EMBL" id="CAD8259447.1"/>
    </source>
</evidence>
<keyword evidence="1" id="KW-0812">Transmembrane</keyword>
<name>A0A6U0UXC3_9STRA</name>
<keyword evidence="1" id="KW-0472">Membrane</keyword>